<dbReference type="PANTHER" id="PTHR36154:SF1">
    <property type="entry name" value="DNA-BINDING TRANSCRIPTIONAL ACTIVATOR ALPA"/>
    <property type="match status" value="1"/>
</dbReference>
<reference evidence="1 2" key="1">
    <citation type="submission" date="2016-03" db="EMBL/GenBank/DDBJ databases">
        <title>Draft Genome Assembly of Pseudomonas putida strain CBF10-2.</title>
        <authorList>
            <person name="Iyer R.S."/>
            <person name="Damania A."/>
        </authorList>
    </citation>
    <scope>NUCLEOTIDE SEQUENCE [LARGE SCALE GENOMIC DNA]</scope>
    <source>
        <strain evidence="1 2">CBF10-2</strain>
    </source>
</reference>
<comment type="caution">
    <text evidence="1">The sequence shown here is derived from an EMBL/GenBank/DDBJ whole genome shotgun (WGS) entry which is preliminary data.</text>
</comment>
<dbReference type="Proteomes" id="UP000077752">
    <property type="component" value="Unassembled WGS sequence"/>
</dbReference>
<evidence type="ECO:0000313" key="1">
    <source>
        <dbReference type="EMBL" id="OAI94851.1"/>
    </source>
</evidence>
<name>A0A177SX23_PSEPU</name>
<dbReference type="EMBL" id="LUCV01000004">
    <property type="protein sequence ID" value="OAI94851.1"/>
    <property type="molecule type" value="Genomic_DNA"/>
</dbReference>
<dbReference type="InterPro" id="IPR052931">
    <property type="entry name" value="Prophage_regulatory_activator"/>
</dbReference>
<proteinExistence type="predicted"/>
<evidence type="ECO:0000313" key="2">
    <source>
        <dbReference type="Proteomes" id="UP000077752"/>
    </source>
</evidence>
<dbReference type="RefSeq" id="WP_064301420.1">
    <property type="nucleotide sequence ID" value="NZ_LUCV01000004.1"/>
</dbReference>
<dbReference type="InterPro" id="IPR010260">
    <property type="entry name" value="AlpA"/>
</dbReference>
<gene>
    <name evidence="1" type="ORF">AYO28_07435</name>
</gene>
<dbReference type="Pfam" id="PF05930">
    <property type="entry name" value="Phage_AlpA"/>
    <property type="match status" value="1"/>
</dbReference>
<sequence length="72" mass="8288">MDVATPTSVDAPDNRLLRRSEVERITGLKRSQLYNLIKKGKFPRQVHLGIRAVGWSSAEIAEWVNDRLQDRK</sequence>
<protein>
    <submittedName>
        <fullName evidence="1">Transcriptional regulator</fullName>
    </submittedName>
</protein>
<accession>A0A177SX23</accession>
<dbReference type="PANTHER" id="PTHR36154">
    <property type="entry name" value="DNA-BINDING TRANSCRIPTIONAL ACTIVATOR ALPA"/>
    <property type="match status" value="1"/>
</dbReference>
<dbReference type="Gene3D" id="1.10.238.160">
    <property type="match status" value="1"/>
</dbReference>
<dbReference type="AlphaFoldDB" id="A0A177SX23"/>
<organism evidence="1 2">
    <name type="scientific">Pseudomonas putida</name>
    <name type="common">Arthrobacter siderocapsulatus</name>
    <dbReference type="NCBI Taxonomy" id="303"/>
    <lineage>
        <taxon>Bacteria</taxon>
        <taxon>Pseudomonadati</taxon>
        <taxon>Pseudomonadota</taxon>
        <taxon>Gammaproteobacteria</taxon>
        <taxon>Pseudomonadales</taxon>
        <taxon>Pseudomonadaceae</taxon>
        <taxon>Pseudomonas</taxon>
    </lineage>
</organism>